<dbReference type="RefSeq" id="WP_014356742.1">
    <property type="nucleotide sequence ID" value="NC_016894.1"/>
</dbReference>
<organism evidence="2 3">
    <name type="scientific">Acetobacterium woodii (strain ATCC 29683 / DSM 1030 / JCM 2381 / KCTC 1655 / WB1)</name>
    <dbReference type="NCBI Taxonomy" id="931626"/>
    <lineage>
        <taxon>Bacteria</taxon>
        <taxon>Bacillati</taxon>
        <taxon>Bacillota</taxon>
        <taxon>Clostridia</taxon>
        <taxon>Eubacteriales</taxon>
        <taxon>Eubacteriaceae</taxon>
        <taxon>Acetobacterium</taxon>
    </lineage>
</organism>
<dbReference type="EMBL" id="CP002987">
    <property type="protein sequence ID" value="AFA49142.1"/>
    <property type="molecule type" value="Genomic_DNA"/>
</dbReference>
<evidence type="ECO:0000259" key="1">
    <source>
        <dbReference type="Pfam" id="PF19789"/>
    </source>
</evidence>
<dbReference type="KEGG" id="awo:Awo_c23690"/>
<evidence type="ECO:0000313" key="3">
    <source>
        <dbReference type="Proteomes" id="UP000007177"/>
    </source>
</evidence>
<dbReference type="eggNOG" id="COG3827">
    <property type="taxonomic scope" value="Bacteria"/>
</dbReference>
<proteinExistence type="predicted"/>
<dbReference type="eggNOG" id="COG4915">
    <property type="taxonomic scope" value="Bacteria"/>
</dbReference>
<dbReference type="InterPro" id="IPR046240">
    <property type="entry name" value="DUF6273"/>
</dbReference>
<reference evidence="2 3" key="2">
    <citation type="journal article" date="2012" name="PLoS ONE">
        <title>An ancient pathway combining carbon dioxide fixation with the generation and utilization of a sodium ion gradient for ATP synthesis.</title>
        <authorList>
            <person name="Poehlein A."/>
            <person name="Schmidt S."/>
            <person name="Kaster A.K."/>
            <person name="Goenrich M."/>
            <person name="Vollmers J."/>
            <person name="Thurmer A."/>
            <person name="Bertsch J."/>
            <person name="Schuchmann K."/>
            <person name="Voigt B."/>
            <person name="Hecker M."/>
            <person name="Daniel R."/>
            <person name="Thauer R.K."/>
            <person name="Gottschalk G."/>
            <person name="Muller V."/>
        </authorList>
    </citation>
    <scope>NUCLEOTIDE SEQUENCE [LARGE SCALE GENOMIC DNA]</scope>
    <source>
        <strain evidence="3">ATCC 29683 / DSM 1030 / JCM 2381 / KCTC 1655 / WB1</strain>
    </source>
</reference>
<feature type="domain" description="DUF6273" evidence="1">
    <location>
        <begin position="74"/>
        <end position="198"/>
    </location>
</feature>
<name>H6LD97_ACEWD</name>
<keyword evidence="3" id="KW-1185">Reference proteome</keyword>
<dbReference type="HOGENOM" id="CLU_757848_0_0_9"/>
<dbReference type="Proteomes" id="UP000007177">
    <property type="component" value="Chromosome"/>
</dbReference>
<dbReference type="OrthoDB" id="9782052at2"/>
<dbReference type="AlphaFoldDB" id="H6LD97"/>
<reference evidence="3" key="1">
    <citation type="submission" date="2011-07" db="EMBL/GenBank/DDBJ databases">
        <title>Complete genome sequence of Acetobacterium woodii.</title>
        <authorList>
            <person name="Poehlein A."/>
            <person name="Schmidt S."/>
            <person name="Kaster A.-K."/>
            <person name="Goenrich M."/>
            <person name="Vollmers J."/>
            <person name="Thuermer A."/>
            <person name="Gottschalk G."/>
            <person name="Thauer R.K."/>
            <person name="Daniel R."/>
            <person name="Mueller V."/>
        </authorList>
    </citation>
    <scope>NUCLEOTIDE SEQUENCE [LARGE SCALE GENOMIC DNA]</scope>
    <source>
        <strain evidence="3">ATCC 29683 / DSM 1030 / JCM 2381 / KCTC 1655 / WB1</strain>
    </source>
</reference>
<gene>
    <name evidence="2" type="ordered locus">Awo_c23690</name>
</gene>
<sequence>MIKSKLDDFSWREISDRIALGLVEECFEIGASKKVELQNGEQLIVQVYDFNHDLCENSQSKSAITFGLKFLMSNERRMNADEAAFAGWEKSEMRRWLNEDLFYQLPEELQNEILPVEKQTVGEIKDQPIITTVERLFLFSEVEIFGKNEHSGYGEGSQYPIFKNNRSRRFAGGETYPYHTRSLGPYDTYVTVLSDGSNDYGNLSAGVNFGFCIGVYDQTKTKRSAAEISKAAVFNQTIETVIQNIREVQKQQQDHADQQLVIMVRLIEQINDYVWKHPEYITKNKQLMNYYLPTTLELMQSYQKYQSSREQDRHRAKIIAEIQESFYVLNSAYQTMIDDFYQAEYLDVSTDIAVLKAIASDDKWE</sequence>
<accession>H6LD97</accession>
<protein>
    <recommendedName>
        <fullName evidence="1">DUF6273 domain-containing protein</fullName>
    </recommendedName>
</protein>
<dbReference type="STRING" id="931626.Awo_c23690"/>
<dbReference type="Pfam" id="PF19789">
    <property type="entry name" value="DUF6273"/>
    <property type="match status" value="1"/>
</dbReference>
<evidence type="ECO:0000313" key="2">
    <source>
        <dbReference type="EMBL" id="AFA49142.1"/>
    </source>
</evidence>